<dbReference type="Gene3D" id="3.40.50.2000">
    <property type="entry name" value="Glycogen Phosphorylase B"/>
    <property type="match status" value="1"/>
</dbReference>
<evidence type="ECO:0000313" key="1">
    <source>
        <dbReference type="EMBL" id="ABV89098.1"/>
    </source>
</evidence>
<protein>
    <recommendedName>
        <fullName evidence="3">Glycosyltransferase</fullName>
    </recommendedName>
</protein>
<gene>
    <name evidence="1" type="ordered locus">Spea_3787</name>
</gene>
<dbReference type="CAZy" id="GT1">
    <property type="family name" value="Glycosyltransferase Family 1"/>
</dbReference>
<name>A8H961_SHEPA</name>
<sequence length="351" mass="39062">MRILYGVQGTGNGHLSRARVMVKALQRQGVEVDFFFSGRTPDRFFDMQCFGEYRVQSGLTFVTENGRVSIAKTAKDNAWVGFFKDVNNLDLSGYDLVLNDFEPVSAWAAKNQGIPSIGISHQAALKFAVPKVGANWLSDAILNYFAPVDVALGCHWHHFGFPILPPFVEVDKVEQLLTHQILVYLPFESADEIVKFLAPFGDYTFLVYHASQPSQIPPEHIQWHGFDRYGFKAAMASCGGVIGNAGFELASEALTLGKKLLIKPLLGQFEQLSNVAALELLGAAECMKQSLEPDALRRWLKAPMPEPICYPEVGDALVTWLLKGDWEQPEALCLSLWQEVCLPVSWQKKSP</sequence>
<dbReference type="RefSeq" id="WP_012156980.1">
    <property type="nucleotide sequence ID" value="NC_009901.1"/>
</dbReference>
<evidence type="ECO:0008006" key="3">
    <source>
        <dbReference type="Google" id="ProtNLM"/>
    </source>
</evidence>
<dbReference type="InterPro" id="IPR005262">
    <property type="entry name" value="MJ1255-like"/>
</dbReference>
<dbReference type="Proteomes" id="UP000002608">
    <property type="component" value="Chromosome"/>
</dbReference>
<reference evidence="1 2" key="1">
    <citation type="submission" date="2007-10" db="EMBL/GenBank/DDBJ databases">
        <title>Complete sequence of Shewanella pealeana ATCC 700345.</title>
        <authorList>
            <consortium name="US DOE Joint Genome Institute"/>
            <person name="Copeland A."/>
            <person name="Lucas S."/>
            <person name="Lapidus A."/>
            <person name="Barry K."/>
            <person name="Glavina del Rio T."/>
            <person name="Dalin E."/>
            <person name="Tice H."/>
            <person name="Pitluck S."/>
            <person name="Chertkov O."/>
            <person name="Brettin T."/>
            <person name="Bruce D."/>
            <person name="Detter J.C."/>
            <person name="Han C."/>
            <person name="Schmutz J."/>
            <person name="Larimer F."/>
            <person name="Land M."/>
            <person name="Hauser L."/>
            <person name="Kyrpides N."/>
            <person name="Kim E."/>
            <person name="Zhao J.-S.Z."/>
            <person name="Manno D."/>
            <person name="Hawari J."/>
            <person name="Richardson P."/>
        </authorList>
    </citation>
    <scope>NUCLEOTIDE SEQUENCE [LARGE SCALE GENOMIC DNA]</scope>
    <source>
        <strain evidence="2">ATCC 700345 / ANG-SQ1</strain>
    </source>
</reference>
<dbReference type="EMBL" id="CP000851">
    <property type="protein sequence ID" value="ABV89098.1"/>
    <property type="molecule type" value="Genomic_DNA"/>
</dbReference>
<proteinExistence type="predicted"/>
<keyword evidence="2" id="KW-1185">Reference proteome</keyword>
<dbReference type="STRING" id="398579.Spea_3787"/>
<organism evidence="1 2">
    <name type="scientific">Shewanella pealeana (strain ATCC 700345 / ANG-SQ1)</name>
    <dbReference type="NCBI Taxonomy" id="398579"/>
    <lineage>
        <taxon>Bacteria</taxon>
        <taxon>Pseudomonadati</taxon>
        <taxon>Pseudomonadota</taxon>
        <taxon>Gammaproteobacteria</taxon>
        <taxon>Alteromonadales</taxon>
        <taxon>Shewanellaceae</taxon>
        <taxon>Shewanella</taxon>
    </lineage>
</organism>
<dbReference type="AlphaFoldDB" id="A8H961"/>
<dbReference type="NCBIfam" id="TIGR00661">
    <property type="entry name" value="MJ1255"/>
    <property type="match status" value="1"/>
</dbReference>
<accession>A8H961</accession>
<evidence type="ECO:0000313" key="2">
    <source>
        <dbReference type="Proteomes" id="UP000002608"/>
    </source>
</evidence>
<dbReference type="Pfam" id="PF13528">
    <property type="entry name" value="Glyco_trans_1_3"/>
    <property type="match status" value="2"/>
</dbReference>
<dbReference type="KEGG" id="spl:Spea_3787"/>
<dbReference type="SUPFAM" id="SSF53756">
    <property type="entry name" value="UDP-Glycosyltransferase/glycogen phosphorylase"/>
    <property type="match status" value="1"/>
</dbReference>
<dbReference type="HOGENOM" id="CLU_048991_0_0_6"/>
<dbReference type="eggNOG" id="COG1819">
    <property type="taxonomic scope" value="Bacteria"/>
</dbReference>
<dbReference type="OrthoDB" id="9793805at2"/>